<sequence>MEGINLIWQAAMWSLWLARNSLIFKGVKLKTCEIVDAIKRRSFQWFVAARFGGVCVMYEWEKFPLMCLLR</sequence>
<protein>
    <recommendedName>
        <fullName evidence="3">Reverse transcriptase zinc-binding domain-containing protein</fullName>
    </recommendedName>
</protein>
<keyword evidence="2" id="KW-1185">Reference proteome</keyword>
<accession>A0A1B5Z994</accession>
<evidence type="ECO:0000313" key="2">
    <source>
        <dbReference type="Proteomes" id="UP000242715"/>
    </source>
</evidence>
<reference evidence="2" key="1">
    <citation type="journal article" date="2017" name="Front. Plant Sci.">
        <title>Climate Clever Clovers: New Paradigm to Reduce the Environmental Footprint of Ruminants by Breeding Low Methanogenic Forages Utilizing Haplotype Variation.</title>
        <authorList>
            <person name="Kaur P."/>
            <person name="Appels R."/>
            <person name="Bayer P.E."/>
            <person name="Keeble-Gagnere G."/>
            <person name="Wang J."/>
            <person name="Hirakawa H."/>
            <person name="Shirasawa K."/>
            <person name="Vercoe P."/>
            <person name="Stefanova K."/>
            <person name="Durmic Z."/>
            <person name="Nichols P."/>
            <person name="Revell C."/>
            <person name="Isobe S.N."/>
            <person name="Edwards D."/>
            <person name="Erskine W."/>
        </authorList>
    </citation>
    <scope>NUCLEOTIDE SEQUENCE [LARGE SCALE GENOMIC DNA]</scope>
    <source>
        <strain evidence="2">cv. Daliak</strain>
    </source>
</reference>
<dbReference type="Proteomes" id="UP000242715">
    <property type="component" value="Unassembled WGS sequence"/>
</dbReference>
<organism evidence="1 2">
    <name type="scientific">Trifolium subterraneum</name>
    <name type="common">Subterranean clover</name>
    <dbReference type="NCBI Taxonomy" id="3900"/>
    <lineage>
        <taxon>Eukaryota</taxon>
        <taxon>Viridiplantae</taxon>
        <taxon>Streptophyta</taxon>
        <taxon>Embryophyta</taxon>
        <taxon>Tracheophyta</taxon>
        <taxon>Spermatophyta</taxon>
        <taxon>Magnoliopsida</taxon>
        <taxon>eudicotyledons</taxon>
        <taxon>Gunneridae</taxon>
        <taxon>Pentapetalae</taxon>
        <taxon>rosids</taxon>
        <taxon>fabids</taxon>
        <taxon>Fabales</taxon>
        <taxon>Fabaceae</taxon>
        <taxon>Papilionoideae</taxon>
        <taxon>50 kb inversion clade</taxon>
        <taxon>NPAAA clade</taxon>
        <taxon>Hologalegina</taxon>
        <taxon>IRL clade</taxon>
        <taxon>Trifolieae</taxon>
        <taxon>Trifolium</taxon>
    </lineage>
</organism>
<evidence type="ECO:0008006" key="3">
    <source>
        <dbReference type="Google" id="ProtNLM"/>
    </source>
</evidence>
<comment type="caution">
    <text evidence="1">The sequence shown here is derived from an EMBL/GenBank/DDBJ whole genome shotgun (WGS) entry which is preliminary data.</text>
</comment>
<dbReference type="AlphaFoldDB" id="A0A1B5Z994"/>
<name>A0A1B5Z994_TRISU</name>
<evidence type="ECO:0000313" key="1">
    <source>
        <dbReference type="EMBL" id="GAU10661.1"/>
    </source>
</evidence>
<gene>
    <name evidence="1" type="ORF">TSUD_426190</name>
</gene>
<proteinExistence type="predicted"/>
<dbReference type="OrthoDB" id="1435117at2759"/>
<dbReference type="EMBL" id="BCLP01057549">
    <property type="protein sequence ID" value="GAU10661.1"/>
    <property type="molecule type" value="Genomic_DNA"/>
</dbReference>